<gene>
    <name evidence="2" type="ORF">HIV01_017670</name>
</gene>
<evidence type="ECO:0000256" key="1">
    <source>
        <dbReference type="SAM" id="Phobius"/>
    </source>
</evidence>
<dbReference type="Proteomes" id="UP000663400">
    <property type="component" value="Chromosome"/>
</dbReference>
<evidence type="ECO:0000313" key="3">
    <source>
        <dbReference type="Proteomes" id="UP000663400"/>
    </source>
</evidence>
<protein>
    <submittedName>
        <fullName evidence="2">PepSY domain-containing protein</fullName>
    </submittedName>
</protein>
<reference evidence="2 3" key="1">
    <citation type="submission" date="2021-02" db="EMBL/GenBank/DDBJ databases">
        <title>Lysobacter arenosi sp. nov., isolated from soil of gangwondo yeongwol, south Korea.</title>
        <authorList>
            <person name="Kim K.R."/>
            <person name="Kim K.H."/>
            <person name="Jeon C.O."/>
        </authorList>
    </citation>
    <scope>NUCLEOTIDE SEQUENCE [LARGE SCALE GENOMIC DNA]</scope>
    <source>
        <strain evidence="2 3">R7</strain>
    </source>
</reference>
<keyword evidence="3" id="KW-1185">Reference proteome</keyword>
<sequence length="357" mass="39347">MTGSAPRPFSRRLRAVLSWLHLWVGLSVGVVFALVAITGTVLVFHTDLLRLQHPQLAQHAAVADGRVLAGLVERWRPEGLRSLDLPHDDLPVWQGYFEDGHRAYFAPEDGALLLYRSHEDDVLMWLHDWHTHLLGGETGEEVLGVFGWIALGLIVTGLYLWWPRRGQWLAHLKMHSGPPVRRWLSWHRSSGALLFPLLLLATLTGVGMVYSKGFQAVLVGAFGGDTVKPPKLAGEGTVDWPQVLRQADGALPRARLSRVSVPKSDDGVVSLRARADGEWHPVGRSTIAIAKAGSGVLQVNDATANKLGMRMSQAIFPLHVGAVGGSVMKWATAVVGLLPMFLLVTGFLFWRRRRGRR</sequence>
<keyword evidence="1" id="KW-0812">Transmembrane</keyword>
<dbReference type="Pfam" id="PF03929">
    <property type="entry name" value="PepSY_TM"/>
    <property type="match status" value="1"/>
</dbReference>
<accession>A0ABX7RBZ9</accession>
<dbReference type="RefSeq" id="WP_200604188.1">
    <property type="nucleotide sequence ID" value="NZ_CP071517.1"/>
</dbReference>
<keyword evidence="1" id="KW-0472">Membrane</keyword>
<feature type="transmembrane region" description="Helical" evidence="1">
    <location>
        <begin position="20"/>
        <end position="44"/>
    </location>
</feature>
<evidence type="ECO:0000313" key="2">
    <source>
        <dbReference type="EMBL" id="QSX74941.1"/>
    </source>
</evidence>
<feature type="transmembrane region" description="Helical" evidence="1">
    <location>
        <begin position="142"/>
        <end position="162"/>
    </location>
</feature>
<dbReference type="EMBL" id="CP071517">
    <property type="protein sequence ID" value="QSX74941.1"/>
    <property type="molecule type" value="Genomic_DNA"/>
</dbReference>
<name>A0ABX7RBZ9_9GAMM</name>
<keyword evidence="1" id="KW-1133">Transmembrane helix</keyword>
<dbReference type="PANTHER" id="PTHR34219">
    <property type="entry name" value="IRON-REGULATED INNER MEMBRANE PROTEIN-RELATED"/>
    <property type="match status" value="1"/>
</dbReference>
<feature type="transmembrane region" description="Helical" evidence="1">
    <location>
        <begin position="330"/>
        <end position="350"/>
    </location>
</feature>
<proteinExistence type="predicted"/>
<dbReference type="InterPro" id="IPR005625">
    <property type="entry name" value="PepSY-ass_TM"/>
</dbReference>
<organism evidence="2 3">
    <name type="scientific">Lysobacter arenosi</name>
    <dbReference type="NCBI Taxonomy" id="2795387"/>
    <lineage>
        <taxon>Bacteria</taxon>
        <taxon>Pseudomonadati</taxon>
        <taxon>Pseudomonadota</taxon>
        <taxon>Gammaproteobacteria</taxon>
        <taxon>Lysobacterales</taxon>
        <taxon>Lysobacteraceae</taxon>
        <taxon>Lysobacter</taxon>
    </lineage>
</organism>
<feature type="transmembrane region" description="Helical" evidence="1">
    <location>
        <begin position="191"/>
        <end position="210"/>
    </location>
</feature>